<protein>
    <submittedName>
        <fullName evidence="2">Uncharacterized protein</fullName>
    </submittedName>
</protein>
<proteinExistence type="predicted"/>
<gene>
    <name evidence="2" type="ORF">KI387_006631</name>
</gene>
<dbReference type="AlphaFoldDB" id="A0AA38GQE9"/>
<name>A0AA38GQE9_TAXCH</name>
<reference evidence="2 3" key="1">
    <citation type="journal article" date="2021" name="Nat. Plants">
        <title>The Taxus genome provides insights into paclitaxel biosynthesis.</title>
        <authorList>
            <person name="Xiong X."/>
            <person name="Gou J."/>
            <person name="Liao Q."/>
            <person name="Li Y."/>
            <person name="Zhou Q."/>
            <person name="Bi G."/>
            <person name="Li C."/>
            <person name="Du R."/>
            <person name="Wang X."/>
            <person name="Sun T."/>
            <person name="Guo L."/>
            <person name="Liang H."/>
            <person name="Lu P."/>
            <person name="Wu Y."/>
            <person name="Zhang Z."/>
            <person name="Ro D.K."/>
            <person name="Shang Y."/>
            <person name="Huang S."/>
            <person name="Yan J."/>
        </authorList>
    </citation>
    <scope>NUCLEOTIDE SEQUENCE [LARGE SCALE GENOMIC DNA]</scope>
    <source>
        <strain evidence="2">Ta-2019</strain>
    </source>
</reference>
<evidence type="ECO:0000313" key="2">
    <source>
        <dbReference type="EMBL" id="KAH9326453.1"/>
    </source>
</evidence>
<dbReference type="Proteomes" id="UP000824469">
    <property type="component" value="Unassembled WGS sequence"/>
</dbReference>
<keyword evidence="3" id="KW-1185">Reference proteome</keyword>
<accession>A0AA38GQE9</accession>
<evidence type="ECO:0000313" key="3">
    <source>
        <dbReference type="Proteomes" id="UP000824469"/>
    </source>
</evidence>
<organism evidence="2 3">
    <name type="scientific">Taxus chinensis</name>
    <name type="common">Chinese yew</name>
    <name type="synonym">Taxus wallichiana var. chinensis</name>
    <dbReference type="NCBI Taxonomy" id="29808"/>
    <lineage>
        <taxon>Eukaryota</taxon>
        <taxon>Viridiplantae</taxon>
        <taxon>Streptophyta</taxon>
        <taxon>Embryophyta</taxon>
        <taxon>Tracheophyta</taxon>
        <taxon>Spermatophyta</taxon>
        <taxon>Pinopsida</taxon>
        <taxon>Pinidae</taxon>
        <taxon>Conifers II</taxon>
        <taxon>Cupressales</taxon>
        <taxon>Taxaceae</taxon>
        <taxon>Taxus</taxon>
    </lineage>
</organism>
<sequence length="97" mass="11282">MTDEDDDPNASIQADGDEKDRAMDWREEEYGDENLFGLFKADASDSTSEEDNLIEIELSEKQILKENEHEWRQVQGWATGKLNLIDLDYSDIKDQRL</sequence>
<feature type="compositionally biased region" description="Basic and acidic residues" evidence="1">
    <location>
        <begin position="16"/>
        <end position="25"/>
    </location>
</feature>
<dbReference type="EMBL" id="JAHRHJ020000002">
    <property type="protein sequence ID" value="KAH9326453.1"/>
    <property type="molecule type" value="Genomic_DNA"/>
</dbReference>
<feature type="region of interest" description="Disordered" evidence="1">
    <location>
        <begin position="1"/>
        <end position="27"/>
    </location>
</feature>
<comment type="caution">
    <text evidence="2">The sequence shown here is derived from an EMBL/GenBank/DDBJ whole genome shotgun (WGS) entry which is preliminary data.</text>
</comment>
<evidence type="ECO:0000256" key="1">
    <source>
        <dbReference type="SAM" id="MobiDB-lite"/>
    </source>
</evidence>